<evidence type="ECO:0000313" key="2">
    <source>
        <dbReference type="EMBL" id="KAK1287083.1"/>
    </source>
</evidence>
<evidence type="ECO:0008006" key="4">
    <source>
        <dbReference type="Google" id="ProtNLM"/>
    </source>
</evidence>
<name>A0AAV9CDF6_ACOCL</name>
<keyword evidence="1" id="KW-0732">Signal</keyword>
<proteinExistence type="predicted"/>
<dbReference type="PANTHER" id="PTHR47976">
    <property type="entry name" value="G-TYPE LECTIN S-RECEPTOR-LIKE SERINE/THREONINE-PROTEIN KINASE SD2-5"/>
    <property type="match status" value="1"/>
</dbReference>
<evidence type="ECO:0000313" key="3">
    <source>
        <dbReference type="Proteomes" id="UP001180020"/>
    </source>
</evidence>
<organism evidence="2 3">
    <name type="scientific">Acorus calamus</name>
    <name type="common">Sweet flag</name>
    <dbReference type="NCBI Taxonomy" id="4465"/>
    <lineage>
        <taxon>Eukaryota</taxon>
        <taxon>Viridiplantae</taxon>
        <taxon>Streptophyta</taxon>
        <taxon>Embryophyta</taxon>
        <taxon>Tracheophyta</taxon>
        <taxon>Spermatophyta</taxon>
        <taxon>Magnoliopsida</taxon>
        <taxon>Liliopsida</taxon>
        <taxon>Acoraceae</taxon>
        <taxon>Acorus</taxon>
    </lineage>
</organism>
<dbReference type="InterPro" id="IPR051343">
    <property type="entry name" value="G-type_lectin_kinases/EP1-like"/>
</dbReference>
<dbReference type="EMBL" id="JAUJYO010000019">
    <property type="protein sequence ID" value="KAK1287083.1"/>
    <property type="molecule type" value="Genomic_DNA"/>
</dbReference>
<protein>
    <recommendedName>
        <fullName evidence="4">Apple domain-containing protein</fullName>
    </recommendedName>
</protein>
<dbReference type="PANTHER" id="PTHR47976:SF108">
    <property type="entry name" value="G-TYPE LECTIN S-RECEPTOR-LIKE SERINE_THREONINE-PROTEIN KINASE LECRK1"/>
    <property type="match status" value="1"/>
</dbReference>
<evidence type="ECO:0000256" key="1">
    <source>
        <dbReference type="ARBA" id="ARBA00022729"/>
    </source>
</evidence>
<reference evidence="2" key="1">
    <citation type="journal article" date="2023" name="Nat. Commun.">
        <title>Diploid and tetraploid genomes of Acorus and the evolution of monocots.</title>
        <authorList>
            <person name="Ma L."/>
            <person name="Liu K.W."/>
            <person name="Li Z."/>
            <person name="Hsiao Y.Y."/>
            <person name="Qi Y."/>
            <person name="Fu T."/>
            <person name="Tang G.D."/>
            <person name="Zhang D."/>
            <person name="Sun W.H."/>
            <person name="Liu D.K."/>
            <person name="Li Y."/>
            <person name="Chen G.Z."/>
            <person name="Liu X.D."/>
            <person name="Liao X.Y."/>
            <person name="Jiang Y.T."/>
            <person name="Yu X."/>
            <person name="Hao Y."/>
            <person name="Huang J."/>
            <person name="Zhao X.W."/>
            <person name="Ke S."/>
            <person name="Chen Y.Y."/>
            <person name="Wu W.L."/>
            <person name="Hsu J.L."/>
            <person name="Lin Y.F."/>
            <person name="Huang M.D."/>
            <person name="Li C.Y."/>
            <person name="Huang L."/>
            <person name="Wang Z.W."/>
            <person name="Zhao X."/>
            <person name="Zhong W.Y."/>
            <person name="Peng D.H."/>
            <person name="Ahmad S."/>
            <person name="Lan S."/>
            <person name="Zhang J.S."/>
            <person name="Tsai W.C."/>
            <person name="Van de Peer Y."/>
            <person name="Liu Z.J."/>
        </authorList>
    </citation>
    <scope>NUCLEOTIDE SEQUENCE</scope>
    <source>
        <strain evidence="2">CP</strain>
    </source>
</reference>
<gene>
    <name evidence="2" type="ORF">QJS10_CPB19g00983</name>
</gene>
<comment type="caution">
    <text evidence="2">The sequence shown here is derived from an EMBL/GenBank/DDBJ whole genome shotgun (WGS) entry which is preliminary data.</text>
</comment>
<sequence>MLGLSWHLRLYTSAPLSNSNLAVECADSTAIAGWTQVKSPSVSAKGYSFIDEDFKYKGCKPDFTAQRCDIDESKLYRFEEMLDTNWPDFNHEKYYPINEDECRSLCLEDHLCAVATFQSGNCWKKRLPLTNGMVKIGSGKALIKVSIGNLQLVLHLLFQNRIGDIRINKR</sequence>
<reference evidence="2" key="2">
    <citation type="submission" date="2023-06" db="EMBL/GenBank/DDBJ databases">
        <authorList>
            <person name="Ma L."/>
            <person name="Liu K.-W."/>
            <person name="Li Z."/>
            <person name="Hsiao Y.-Y."/>
            <person name="Qi Y."/>
            <person name="Fu T."/>
            <person name="Tang G."/>
            <person name="Zhang D."/>
            <person name="Sun W.-H."/>
            <person name="Liu D.-K."/>
            <person name="Li Y."/>
            <person name="Chen G.-Z."/>
            <person name="Liu X.-D."/>
            <person name="Liao X.-Y."/>
            <person name="Jiang Y.-T."/>
            <person name="Yu X."/>
            <person name="Hao Y."/>
            <person name="Huang J."/>
            <person name="Zhao X.-W."/>
            <person name="Ke S."/>
            <person name="Chen Y.-Y."/>
            <person name="Wu W.-L."/>
            <person name="Hsu J.-L."/>
            <person name="Lin Y.-F."/>
            <person name="Huang M.-D."/>
            <person name="Li C.-Y."/>
            <person name="Huang L."/>
            <person name="Wang Z.-W."/>
            <person name="Zhao X."/>
            <person name="Zhong W.-Y."/>
            <person name="Peng D.-H."/>
            <person name="Ahmad S."/>
            <person name="Lan S."/>
            <person name="Zhang J.-S."/>
            <person name="Tsai W.-C."/>
            <person name="Van De Peer Y."/>
            <person name="Liu Z.-J."/>
        </authorList>
    </citation>
    <scope>NUCLEOTIDE SEQUENCE</scope>
    <source>
        <strain evidence="2">CP</strain>
        <tissue evidence="2">Leaves</tissue>
    </source>
</reference>
<keyword evidence="3" id="KW-1185">Reference proteome</keyword>
<dbReference type="Proteomes" id="UP001180020">
    <property type="component" value="Unassembled WGS sequence"/>
</dbReference>
<accession>A0AAV9CDF6</accession>
<dbReference type="AlphaFoldDB" id="A0AAV9CDF6"/>